<comment type="caution">
    <text evidence="3">The sequence shown here is derived from an EMBL/GenBank/DDBJ whole genome shotgun (WGS) entry which is preliminary data.</text>
</comment>
<dbReference type="Proteomes" id="UP001209540">
    <property type="component" value="Unassembled WGS sequence"/>
</dbReference>
<gene>
    <name evidence="3" type="ORF">BDA99DRAFT_443560</name>
</gene>
<reference evidence="3" key="2">
    <citation type="submission" date="2023-02" db="EMBL/GenBank/DDBJ databases">
        <authorList>
            <consortium name="DOE Joint Genome Institute"/>
            <person name="Mondo S.J."/>
            <person name="Chang Y."/>
            <person name="Wang Y."/>
            <person name="Ahrendt S."/>
            <person name="Andreopoulos W."/>
            <person name="Barry K."/>
            <person name="Beard J."/>
            <person name="Benny G.L."/>
            <person name="Blankenship S."/>
            <person name="Bonito G."/>
            <person name="Cuomo C."/>
            <person name="Desiro A."/>
            <person name="Gervers K.A."/>
            <person name="Hundley H."/>
            <person name="Kuo A."/>
            <person name="LaButti K."/>
            <person name="Lang B.F."/>
            <person name="Lipzen A."/>
            <person name="O'Donnell K."/>
            <person name="Pangilinan J."/>
            <person name="Reynolds N."/>
            <person name="Sandor L."/>
            <person name="Smith M.W."/>
            <person name="Tsang A."/>
            <person name="Grigoriev I.V."/>
            <person name="Stajich J.E."/>
            <person name="Spatafora J.W."/>
        </authorList>
    </citation>
    <scope>NUCLEOTIDE SEQUENCE</scope>
    <source>
        <strain evidence="3">RSA 2281</strain>
    </source>
</reference>
<proteinExistence type="predicted"/>
<dbReference type="AlphaFoldDB" id="A0AAD5K3M2"/>
<keyword evidence="2" id="KW-0812">Transmembrane</keyword>
<organism evidence="3 4">
    <name type="scientific">Phascolomyces articulosus</name>
    <dbReference type="NCBI Taxonomy" id="60185"/>
    <lineage>
        <taxon>Eukaryota</taxon>
        <taxon>Fungi</taxon>
        <taxon>Fungi incertae sedis</taxon>
        <taxon>Mucoromycota</taxon>
        <taxon>Mucoromycotina</taxon>
        <taxon>Mucoromycetes</taxon>
        <taxon>Mucorales</taxon>
        <taxon>Lichtheimiaceae</taxon>
        <taxon>Phascolomyces</taxon>
    </lineage>
</organism>
<feature type="transmembrane region" description="Helical" evidence="2">
    <location>
        <begin position="57"/>
        <end position="81"/>
    </location>
</feature>
<feature type="region of interest" description="Disordered" evidence="1">
    <location>
        <begin position="256"/>
        <end position="280"/>
    </location>
</feature>
<evidence type="ECO:0000313" key="4">
    <source>
        <dbReference type="Proteomes" id="UP001209540"/>
    </source>
</evidence>
<name>A0AAD5K3M2_9FUNG</name>
<keyword evidence="4" id="KW-1185">Reference proteome</keyword>
<dbReference type="EMBL" id="JAIXMP010000027">
    <property type="protein sequence ID" value="KAI9252862.1"/>
    <property type="molecule type" value="Genomic_DNA"/>
</dbReference>
<reference evidence="3" key="1">
    <citation type="journal article" date="2022" name="IScience">
        <title>Evolution of zygomycete secretomes and the origins of terrestrial fungal ecologies.</title>
        <authorList>
            <person name="Chang Y."/>
            <person name="Wang Y."/>
            <person name="Mondo S."/>
            <person name="Ahrendt S."/>
            <person name="Andreopoulos W."/>
            <person name="Barry K."/>
            <person name="Beard J."/>
            <person name="Benny G.L."/>
            <person name="Blankenship S."/>
            <person name="Bonito G."/>
            <person name="Cuomo C."/>
            <person name="Desiro A."/>
            <person name="Gervers K.A."/>
            <person name="Hundley H."/>
            <person name="Kuo A."/>
            <person name="LaButti K."/>
            <person name="Lang B.F."/>
            <person name="Lipzen A."/>
            <person name="O'Donnell K."/>
            <person name="Pangilinan J."/>
            <person name="Reynolds N."/>
            <person name="Sandor L."/>
            <person name="Smith M.E."/>
            <person name="Tsang A."/>
            <person name="Grigoriev I.V."/>
            <person name="Stajich J.E."/>
            <person name="Spatafora J.W."/>
        </authorList>
    </citation>
    <scope>NUCLEOTIDE SEQUENCE</scope>
    <source>
        <strain evidence="3">RSA 2281</strain>
    </source>
</reference>
<evidence type="ECO:0000313" key="3">
    <source>
        <dbReference type="EMBL" id="KAI9252862.1"/>
    </source>
</evidence>
<evidence type="ECO:0000256" key="1">
    <source>
        <dbReference type="SAM" id="MobiDB-lite"/>
    </source>
</evidence>
<keyword evidence="2" id="KW-0472">Membrane</keyword>
<protein>
    <submittedName>
        <fullName evidence="3">Uncharacterized protein</fullName>
    </submittedName>
</protein>
<accession>A0AAD5K3M2</accession>
<evidence type="ECO:0000256" key="2">
    <source>
        <dbReference type="SAM" id="Phobius"/>
    </source>
</evidence>
<keyword evidence="2" id="KW-1133">Transmembrane helix</keyword>
<sequence length="280" mass="31248">MIQRPHHTLVTIPHRPSITSKTVSQKPTCMAMMTNRSFSLWRLPYYWATASKAKRRLALITGISGISFIGAILGPAFWLMLGGIGAVVSWRVYQQTKRWWQLINPSEQIFSSIGRGTNGSGGDEGLFDLLRRQVGSHQAAEQVQRQAITRLTEWARTDLGRKVLVDDLNINHIDDMTFYPPHSCSLSSQAMMVNGKQSSVQAIHVEFWAEANPSIHPRSGSCCIYVDAIVDTASSTPGQVQIKDIRLAAPGWHADEHVPISDDQQSKRKNVLEGEFRDVV</sequence>